<dbReference type="Pfam" id="PF12833">
    <property type="entry name" value="HTH_18"/>
    <property type="match status" value="1"/>
</dbReference>
<evidence type="ECO:0000256" key="4">
    <source>
        <dbReference type="SAM" id="Phobius"/>
    </source>
</evidence>
<keyword evidence="4" id="KW-0812">Transmembrane</keyword>
<evidence type="ECO:0000256" key="1">
    <source>
        <dbReference type="ARBA" id="ARBA00023015"/>
    </source>
</evidence>
<dbReference type="OrthoDB" id="9803764at2"/>
<keyword evidence="2" id="KW-0238">DNA-binding</keyword>
<evidence type="ECO:0000313" key="7">
    <source>
        <dbReference type="EMBL" id="RSD29878.1"/>
    </source>
</evidence>
<comment type="caution">
    <text evidence="7">The sequence shown here is derived from an EMBL/GenBank/DDBJ whole genome shotgun (WGS) entry which is preliminary data.</text>
</comment>
<dbReference type="Gene3D" id="2.130.10.10">
    <property type="entry name" value="YVTN repeat-like/Quinoprotein amine dehydrogenase"/>
    <property type="match status" value="2"/>
</dbReference>
<sequence>MKRAACFLILSLLVRLSIAEEFSLPLLYPIPTKENGQLFVAKELFLEENGGVWFQDQHNQLQFFDGENVLPYLKLSVTPKPHNVAFLNHAFWSFMGHEVFRSFPGQPAELVFSLPPGSEINKIGVSGRYVWAVDHSRFYTYQIDSKGFASYSLGKLEQYSQSSQLKINDAEVMDTNWTLATNTGLYLADSDRGSFKYLRQFGTQPIETIHHSLTRQELVVGALDGAYLVDLKETALQSRKISDGRVLSLTETAKGYWIGTDSGLDIFAFEPTLNGELKEIRQLSGQKIYSLINTAQGDIWIASDSGIYYFSDFSRYFNRLADFLLNEEAASEEFGRLKYFNQRNTFWLITSLGVYKLKIDKTTLKTLFYEGNVNDVIERNGVLWVATDEGIVTIDSASGAILPELLPSFLKSLTTDLLAMDNNGRIWGGSEQRIWRFESISGEFIQYGSEWMTNGEHDSQLVDMNIASNDRLILGTEHGIYVMDNGQVHYLTESQQFGPVVSISEIDDGFFGVAGRYGAFFLDVSDLQLKPISQVSKNIVPNCLTSNSRGIWLSSAIGLTRYNRNGHLLQHYGEPFGLLNHELQASLCASGVSYGLDGILLGSAYDLIVVNAAKLAQLTPPKARLLLSEVKINQSRYSLGAMIESPHAKFGDILSFQFGMLPKSGNYKLQYRLSGNDSWIELSGLNLTFAHLLPGHYAIEVKAVANGVDKTEIENFVFSISVPWYIGGYAISCYVLMFFVLVISLINWRSRVTVRKNKVLKSQVALKTNQLRHQSRILLTNNEHLRKQLKVRRILYRQLLEALKGRINTFSSKMATEDKKGKLQLYRYVNHELDLLLNFRAMSSGTLPAYNLSLIVRSVLDAWQEELENAGLSIKSDLEQNKDTYVTLYISNLDRVFNLLIDNLIRRCDRGQAIYMTYRHERENVVFSMQEPSGQSEDLLTCFSEVWNEIGTLVMESGGTFRRFNSGNSQLTEFAWPKGNQFEENTITQLTDSKVATQWIKKLQGLVAQNYSDSEFGTAAAAKQMYMSERSLQRRFKSATERTFTDYLTEIRLDYACRHLLAGQKVSDVAFECGFNDPSYFSQRFKHRFGVSPTQFVEVRG</sequence>
<dbReference type="SMART" id="SM00342">
    <property type="entry name" value="HTH_ARAC"/>
    <property type="match status" value="1"/>
</dbReference>
<dbReference type="SUPFAM" id="SSF46689">
    <property type="entry name" value="Homeodomain-like"/>
    <property type="match status" value="1"/>
</dbReference>
<dbReference type="PROSITE" id="PS00041">
    <property type="entry name" value="HTH_ARAC_FAMILY_1"/>
    <property type="match status" value="1"/>
</dbReference>
<reference evidence="7 8" key="1">
    <citation type="submission" date="2018-12" db="EMBL/GenBank/DDBJ databases">
        <title>Genomic taxonomy of the Vibrionaceae family.</title>
        <authorList>
            <person name="Gomez-Gil B."/>
            <person name="Enciso-Ibarra K."/>
        </authorList>
    </citation>
    <scope>NUCLEOTIDE SEQUENCE [LARGE SCALE GENOMIC DNA]</scope>
    <source>
        <strain evidence="7 8">CAIM 594</strain>
    </source>
</reference>
<keyword evidence="4" id="KW-0472">Membrane</keyword>
<keyword evidence="1" id="KW-0805">Transcription regulation</keyword>
<protein>
    <submittedName>
        <fullName evidence="7">AraC family transcriptional regulator</fullName>
    </submittedName>
</protein>
<keyword evidence="3" id="KW-0804">Transcription</keyword>
<dbReference type="InterPro" id="IPR018060">
    <property type="entry name" value="HTH_AraC"/>
</dbReference>
<evidence type="ECO:0000313" key="8">
    <source>
        <dbReference type="Proteomes" id="UP000269041"/>
    </source>
</evidence>
<keyword evidence="4" id="KW-1133">Transmembrane helix</keyword>
<dbReference type="SUPFAM" id="SSF63829">
    <property type="entry name" value="Calcium-dependent phosphotriesterase"/>
    <property type="match status" value="1"/>
</dbReference>
<feature type="signal peptide" evidence="5">
    <location>
        <begin position="1"/>
        <end position="19"/>
    </location>
</feature>
<proteinExistence type="predicted"/>
<dbReference type="GO" id="GO:0043565">
    <property type="term" value="F:sequence-specific DNA binding"/>
    <property type="evidence" value="ECO:0007669"/>
    <property type="project" value="InterPro"/>
</dbReference>
<dbReference type="InterPro" id="IPR018062">
    <property type="entry name" value="HTH_AraC-typ_CS"/>
</dbReference>
<gene>
    <name evidence="7" type="ORF">EJA03_16800</name>
</gene>
<dbReference type="AlphaFoldDB" id="A0A427TZH4"/>
<evidence type="ECO:0000259" key="6">
    <source>
        <dbReference type="PROSITE" id="PS01124"/>
    </source>
</evidence>
<dbReference type="EMBL" id="RSFA01000101">
    <property type="protein sequence ID" value="RSD29878.1"/>
    <property type="molecule type" value="Genomic_DNA"/>
</dbReference>
<dbReference type="InterPro" id="IPR020449">
    <property type="entry name" value="Tscrpt_reg_AraC-type_HTH"/>
</dbReference>
<dbReference type="PRINTS" id="PR00032">
    <property type="entry name" value="HTHARAC"/>
</dbReference>
<keyword evidence="8" id="KW-1185">Reference proteome</keyword>
<feature type="chain" id="PRO_5019070922" evidence="5">
    <location>
        <begin position="20"/>
        <end position="1101"/>
    </location>
</feature>
<dbReference type="PANTHER" id="PTHR43280:SF28">
    <property type="entry name" value="HTH-TYPE TRANSCRIPTIONAL ACTIVATOR RHAS"/>
    <property type="match status" value="1"/>
</dbReference>
<keyword evidence="5" id="KW-0732">Signal</keyword>
<accession>A0A427TZH4</accession>
<organism evidence="7 8">
    <name type="scientific">Vibrio pectenicida</name>
    <dbReference type="NCBI Taxonomy" id="62763"/>
    <lineage>
        <taxon>Bacteria</taxon>
        <taxon>Pseudomonadati</taxon>
        <taxon>Pseudomonadota</taxon>
        <taxon>Gammaproteobacteria</taxon>
        <taxon>Vibrionales</taxon>
        <taxon>Vibrionaceae</taxon>
        <taxon>Vibrio</taxon>
    </lineage>
</organism>
<feature type="domain" description="HTH araC/xylS-type" evidence="6">
    <location>
        <begin position="1001"/>
        <end position="1099"/>
    </location>
</feature>
<dbReference type="InterPro" id="IPR013783">
    <property type="entry name" value="Ig-like_fold"/>
</dbReference>
<name>A0A427TZH4_9VIBR</name>
<dbReference type="Gene3D" id="1.10.10.60">
    <property type="entry name" value="Homeodomain-like"/>
    <property type="match status" value="2"/>
</dbReference>
<dbReference type="InterPro" id="IPR015943">
    <property type="entry name" value="WD40/YVTN_repeat-like_dom_sf"/>
</dbReference>
<evidence type="ECO:0000256" key="3">
    <source>
        <dbReference type="ARBA" id="ARBA00023163"/>
    </source>
</evidence>
<feature type="transmembrane region" description="Helical" evidence="4">
    <location>
        <begin position="724"/>
        <end position="748"/>
    </location>
</feature>
<dbReference type="InterPro" id="IPR009057">
    <property type="entry name" value="Homeodomain-like_sf"/>
</dbReference>
<dbReference type="GO" id="GO:0003700">
    <property type="term" value="F:DNA-binding transcription factor activity"/>
    <property type="evidence" value="ECO:0007669"/>
    <property type="project" value="InterPro"/>
</dbReference>
<evidence type="ECO:0000256" key="5">
    <source>
        <dbReference type="SAM" id="SignalP"/>
    </source>
</evidence>
<dbReference type="Proteomes" id="UP000269041">
    <property type="component" value="Unassembled WGS sequence"/>
</dbReference>
<dbReference type="PROSITE" id="PS01124">
    <property type="entry name" value="HTH_ARAC_FAMILY_2"/>
    <property type="match status" value="1"/>
</dbReference>
<dbReference type="RefSeq" id="WP_125322892.1">
    <property type="nucleotide sequence ID" value="NZ_AP024889.1"/>
</dbReference>
<evidence type="ECO:0000256" key="2">
    <source>
        <dbReference type="ARBA" id="ARBA00023125"/>
    </source>
</evidence>
<dbReference type="PANTHER" id="PTHR43280">
    <property type="entry name" value="ARAC-FAMILY TRANSCRIPTIONAL REGULATOR"/>
    <property type="match status" value="1"/>
</dbReference>
<dbReference type="Gene3D" id="2.60.40.10">
    <property type="entry name" value="Immunoglobulins"/>
    <property type="match status" value="1"/>
</dbReference>